<keyword evidence="3" id="KW-1185">Reference proteome</keyword>
<dbReference type="AlphaFoldDB" id="A0A6A6G0U5"/>
<feature type="region of interest" description="Disordered" evidence="1">
    <location>
        <begin position="115"/>
        <end position="138"/>
    </location>
</feature>
<evidence type="ECO:0000256" key="1">
    <source>
        <dbReference type="SAM" id="MobiDB-lite"/>
    </source>
</evidence>
<sequence length="165" mass="19047">MCLQQYSHNNHCSCSQHQASRYSCASRFASDCHLTCACGRCCGIALRYRRPCTYAPYRGCGKQFGDPRYRQIPNHTCFERRSANRDRLKENDISERHDPNITHAADVERIHHSHHRTIRITADPPRPTVPDRLSSASCRWESQAPPRTDFCALMVIERDGTELWS</sequence>
<protein>
    <submittedName>
        <fullName evidence="2">Uncharacterized protein</fullName>
    </submittedName>
</protein>
<gene>
    <name evidence="2" type="ORF">BDZ85DRAFT_45435</name>
</gene>
<evidence type="ECO:0000313" key="3">
    <source>
        <dbReference type="Proteomes" id="UP000799538"/>
    </source>
</evidence>
<organism evidence="2 3">
    <name type="scientific">Elsinoe ampelina</name>
    <dbReference type="NCBI Taxonomy" id="302913"/>
    <lineage>
        <taxon>Eukaryota</taxon>
        <taxon>Fungi</taxon>
        <taxon>Dikarya</taxon>
        <taxon>Ascomycota</taxon>
        <taxon>Pezizomycotina</taxon>
        <taxon>Dothideomycetes</taxon>
        <taxon>Dothideomycetidae</taxon>
        <taxon>Myriangiales</taxon>
        <taxon>Elsinoaceae</taxon>
        <taxon>Elsinoe</taxon>
    </lineage>
</organism>
<evidence type="ECO:0000313" key="2">
    <source>
        <dbReference type="EMBL" id="KAF2219342.1"/>
    </source>
</evidence>
<accession>A0A6A6G0U5</accession>
<proteinExistence type="predicted"/>
<dbReference type="Proteomes" id="UP000799538">
    <property type="component" value="Unassembled WGS sequence"/>
</dbReference>
<name>A0A6A6G0U5_9PEZI</name>
<reference evidence="3" key="1">
    <citation type="journal article" date="2020" name="Stud. Mycol.">
        <title>101 Dothideomycetes genomes: A test case for predicting lifestyles and emergence of pathogens.</title>
        <authorList>
            <person name="Haridas S."/>
            <person name="Albert R."/>
            <person name="Binder M."/>
            <person name="Bloem J."/>
            <person name="LaButti K."/>
            <person name="Salamov A."/>
            <person name="Andreopoulos B."/>
            <person name="Baker S."/>
            <person name="Barry K."/>
            <person name="Bills G."/>
            <person name="Bluhm B."/>
            <person name="Cannon C."/>
            <person name="Castanera R."/>
            <person name="Culley D."/>
            <person name="Daum C."/>
            <person name="Ezra D."/>
            <person name="Gonzalez J."/>
            <person name="Henrissat B."/>
            <person name="Kuo A."/>
            <person name="Liang C."/>
            <person name="Lipzen A."/>
            <person name="Lutzoni F."/>
            <person name="Magnuson J."/>
            <person name="Mondo S."/>
            <person name="Nolan M."/>
            <person name="Ohm R."/>
            <person name="Pangilinan J."/>
            <person name="Park H.-J."/>
            <person name="Ramirez L."/>
            <person name="Alfaro M."/>
            <person name="Sun H."/>
            <person name="Tritt A."/>
            <person name="Yoshinaga Y."/>
            <person name="Zwiers L.-H."/>
            <person name="Turgeon B."/>
            <person name="Goodwin S."/>
            <person name="Spatafora J."/>
            <person name="Crous P."/>
            <person name="Grigoriev I."/>
        </authorList>
    </citation>
    <scope>NUCLEOTIDE SEQUENCE [LARGE SCALE GENOMIC DNA]</scope>
    <source>
        <strain evidence="3">CECT 20119</strain>
    </source>
</reference>
<dbReference type="EMBL" id="ML992517">
    <property type="protein sequence ID" value="KAF2219342.1"/>
    <property type="molecule type" value="Genomic_DNA"/>
</dbReference>